<proteinExistence type="predicted"/>
<feature type="region of interest" description="Disordered" evidence="6">
    <location>
        <begin position="1024"/>
        <end position="1145"/>
    </location>
</feature>
<dbReference type="PROSITE" id="PS51450">
    <property type="entry name" value="LRR"/>
    <property type="match status" value="2"/>
</dbReference>
<evidence type="ECO:0000256" key="1">
    <source>
        <dbReference type="ARBA" id="ARBA00022512"/>
    </source>
</evidence>
<feature type="compositionally biased region" description="Low complexity" evidence="6">
    <location>
        <begin position="1093"/>
        <end position="1102"/>
    </location>
</feature>
<dbReference type="InterPro" id="IPR044194">
    <property type="entry name" value="BLISTER"/>
</dbReference>
<keyword evidence="3 8" id="KW-0732">Signal</keyword>
<name>A0ABS5UKM3_9LACO</name>
<dbReference type="Pfam" id="PF06458">
    <property type="entry name" value="MucBP"/>
    <property type="match status" value="5"/>
</dbReference>
<protein>
    <submittedName>
        <fullName evidence="10">MucBP domain-containing protein</fullName>
    </submittedName>
</protein>
<feature type="compositionally biased region" description="Low complexity" evidence="6">
    <location>
        <begin position="197"/>
        <end position="213"/>
    </location>
</feature>
<dbReference type="Gene3D" id="3.10.20.320">
    <property type="entry name" value="Putative peptidoglycan bound protein (lpxtg motif)"/>
    <property type="match status" value="5"/>
</dbReference>
<feature type="signal peptide" evidence="8">
    <location>
        <begin position="1"/>
        <end position="37"/>
    </location>
</feature>
<keyword evidence="7" id="KW-0472">Membrane</keyword>
<feature type="compositionally biased region" description="Polar residues" evidence="6">
    <location>
        <begin position="1119"/>
        <end position="1140"/>
    </location>
</feature>
<keyword evidence="5" id="KW-0572">Peptidoglycan-anchor</keyword>
<keyword evidence="11" id="KW-1185">Reference proteome</keyword>
<feature type="transmembrane region" description="Helical" evidence="7">
    <location>
        <begin position="1146"/>
        <end position="1166"/>
    </location>
</feature>
<feature type="compositionally biased region" description="Low complexity" evidence="6">
    <location>
        <begin position="67"/>
        <end position="89"/>
    </location>
</feature>
<dbReference type="PANTHER" id="PTHR47490">
    <property type="entry name" value="PROTEIN BLISTER"/>
    <property type="match status" value="1"/>
</dbReference>
<evidence type="ECO:0000256" key="7">
    <source>
        <dbReference type="SAM" id="Phobius"/>
    </source>
</evidence>
<dbReference type="InterPro" id="IPR001611">
    <property type="entry name" value="Leu-rich_rpt"/>
</dbReference>
<keyword evidence="4" id="KW-0677">Repeat</keyword>
<reference evidence="10 11" key="1">
    <citation type="submission" date="2021-01" db="EMBL/GenBank/DDBJ databases">
        <title>High-quality draft genome sequence data of six Lactiplantibacillus plantarum subsp. argentoratensis strains isolated from various Greek sourdoughs.</title>
        <authorList>
            <person name="Syrokou M.K."/>
            <person name="Paramithiotis S."/>
            <person name="Skandamis P.N."/>
            <person name="Drosinos E.H."/>
            <person name="Bosnea L."/>
            <person name="Mataragas M."/>
        </authorList>
    </citation>
    <scope>NUCLEOTIDE SEQUENCE [LARGE SCALE GENOMIC DNA]</scope>
    <source>
        <strain evidence="10 11">LQC 2520</strain>
    </source>
</reference>
<evidence type="ECO:0000259" key="9">
    <source>
        <dbReference type="PROSITE" id="PS50847"/>
    </source>
</evidence>
<dbReference type="InterPro" id="IPR009459">
    <property type="entry name" value="MucBP_dom"/>
</dbReference>
<keyword evidence="1" id="KW-0134">Cell wall</keyword>
<organism evidence="10 11">
    <name type="scientific">Lactiplantibacillus argentoratensis</name>
    <dbReference type="NCBI Taxonomy" id="271881"/>
    <lineage>
        <taxon>Bacteria</taxon>
        <taxon>Bacillati</taxon>
        <taxon>Bacillota</taxon>
        <taxon>Bacilli</taxon>
        <taxon>Lactobacillales</taxon>
        <taxon>Lactobacillaceae</taxon>
        <taxon>Lactiplantibacillus</taxon>
    </lineage>
</organism>
<dbReference type="PROSITE" id="PS50847">
    <property type="entry name" value="GRAM_POS_ANCHORING"/>
    <property type="match status" value="1"/>
</dbReference>
<keyword evidence="7" id="KW-0812">Transmembrane</keyword>
<evidence type="ECO:0000256" key="2">
    <source>
        <dbReference type="ARBA" id="ARBA00022525"/>
    </source>
</evidence>
<dbReference type="InterPro" id="IPR032675">
    <property type="entry name" value="LRR_dom_sf"/>
</dbReference>
<comment type="caution">
    <text evidence="10">The sequence shown here is derived from an EMBL/GenBank/DDBJ whole genome shotgun (WGS) entry which is preliminary data.</text>
</comment>
<sequence>MNKRKIITNNPPKWHLITGIAATILAGIILTNQDAFAATDSTTAPTTAAPTVQQTAPTNPLSGSQVTLTSTTGSTTTSSPAATSTAAMPAKSVATSGASMSAMASTPAASGHTVDPSSSVTEVSSTNNSAPTSAAVASSATTKYPTDTTATPNTSSSPTSAEGSTPNKTMSTSQQTNGSGVTHSTTPASSSSIPVPTSAASMTTAKTASAAASDVTNSTAPTSVATTDSTAESASLSTSSETSSEKSAAASTTSTSQVYNGSEVIHPMTSAISSSSSAPASGAKMAASAASAASASVITSAVNSIAASTYSADASAASAESAAVPSASHATSPASTATSAATTSQITSAINSLASSTYSEYAEQASAEAASAATTAEKPATSVGTIVPTAATTPTESIDTWMPNKHLQEAVLRELQALKLPDHQFKSVNDITKDDMQLLTQFYGENTYIDGHTPYSLEGLQYATNLKTIWLNNGLNALGGYYNGDVTDLSPLAGLTKLTVLNIQHNRVSDLSPIAHLTNLQELDVAYNHIADLSVFKDLPNLKTTTYLGQTILEPLVYVDQDTTSATLKNRFYLPDGQQAALKSQAAILKPVQLTPNGQFYYRFYFNGAGKAVNGDLSNVVPDGQGGLTFNQLVPQIPGFTGDANGQFVTNGVSINVVPNDKNFYLVAQGSDGSSPVFHVFQPYVLAAKAAPVTIHHVDRNGAALRDSEELTGLVGEDYQSTPADITNYTHVETQGAPQGTFSAEPQAVTYVYDKTAGAPVTVSYQDEQGKTLQPDTTCNGLAGDPYTTKPLEIAGYDLTKTPDNAAGTFTAEPQHVIYIYTKQVPQPVTASYQDEDGKTLQPDITHTGEIGAAYETKALEIPGYDLVKTIGNATGTFTKEPQQVTYIYTKQIPQPVTASYQDEAGKSLQPDITHTGEIGAAYETKALEIPGYQLIKTPTNATGSFTKEPQHVLYVYEKQAVLPVTVSYQDTDGKPLHADIVLSGDFGQNYQTEQLSIPGYVFNKVVGPTIGTFGTTAQHVVYTYTPEPSGPEQPTPGPEPEPVPEPQPTPAPQPEPTPQPSPAPQPSPVPQPNPAPQPGSSSLAKAPVSQGTTTSQSSPTTSPQPTPIAPVSALAQPGKQQAPATVATHNSGQLPQTSEQSEHGATLGGILAALFTGLGWLGLAAKFKKRE</sequence>
<dbReference type="Gene3D" id="3.80.10.10">
    <property type="entry name" value="Ribonuclease Inhibitor"/>
    <property type="match status" value="1"/>
</dbReference>
<feature type="region of interest" description="Disordered" evidence="6">
    <location>
        <begin position="47"/>
        <end position="89"/>
    </location>
</feature>
<dbReference type="RefSeq" id="WP_214418025.1">
    <property type="nucleotide sequence ID" value="NZ_JAEQMM010000003.1"/>
</dbReference>
<evidence type="ECO:0000256" key="4">
    <source>
        <dbReference type="ARBA" id="ARBA00022737"/>
    </source>
</evidence>
<evidence type="ECO:0000313" key="11">
    <source>
        <dbReference type="Proteomes" id="UP000694640"/>
    </source>
</evidence>
<feature type="compositionally biased region" description="Low complexity" evidence="6">
    <location>
        <begin position="47"/>
        <end position="58"/>
    </location>
</feature>
<accession>A0ABS5UKM3</accession>
<dbReference type="PANTHER" id="PTHR47490:SF2">
    <property type="entry name" value="PROTEIN BLISTER"/>
    <property type="match status" value="1"/>
</dbReference>
<feature type="region of interest" description="Disordered" evidence="6">
    <location>
        <begin position="104"/>
        <end position="260"/>
    </location>
</feature>
<feature type="domain" description="Gram-positive cocci surface proteins LPxTG" evidence="9">
    <location>
        <begin position="1135"/>
        <end position="1172"/>
    </location>
</feature>
<dbReference type="SUPFAM" id="SSF52058">
    <property type="entry name" value="L domain-like"/>
    <property type="match status" value="1"/>
</dbReference>
<evidence type="ECO:0000313" key="10">
    <source>
        <dbReference type="EMBL" id="MBT1139017.1"/>
    </source>
</evidence>
<evidence type="ECO:0000256" key="3">
    <source>
        <dbReference type="ARBA" id="ARBA00022729"/>
    </source>
</evidence>
<feature type="chain" id="PRO_5046032372" evidence="8">
    <location>
        <begin position="38"/>
        <end position="1172"/>
    </location>
</feature>
<keyword evidence="7" id="KW-1133">Transmembrane helix</keyword>
<feature type="compositionally biased region" description="Low complexity" evidence="6">
    <location>
        <begin position="104"/>
        <end position="161"/>
    </location>
</feature>
<feature type="compositionally biased region" description="Polar residues" evidence="6">
    <location>
        <begin position="162"/>
        <end position="195"/>
    </location>
</feature>
<dbReference type="EMBL" id="JAEQMM010000003">
    <property type="protein sequence ID" value="MBT1139017.1"/>
    <property type="molecule type" value="Genomic_DNA"/>
</dbReference>
<evidence type="ECO:0000256" key="5">
    <source>
        <dbReference type="ARBA" id="ARBA00023088"/>
    </source>
</evidence>
<keyword evidence="2" id="KW-0964">Secreted</keyword>
<dbReference type="InterPro" id="IPR019931">
    <property type="entry name" value="LPXTG_anchor"/>
</dbReference>
<evidence type="ECO:0000256" key="6">
    <source>
        <dbReference type="SAM" id="MobiDB-lite"/>
    </source>
</evidence>
<dbReference type="Proteomes" id="UP000694640">
    <property type="component" value="Unassembled WGS sequence"/>
</dbReference>
<gene>
    <name evidence="10" type="ORF">JKL17_12940</name>
</gene>
<evidence type="ECO:0000256" key="8">
    <source>
        <dbReference type="SAM" id="SignalP"/>
    </source>
</evidence>
<feature type="compositionally biased region" description="Low complexity" evidence="6">
    <location>
        <begin position="222"/>
        <end position="256"/>
    </location>
</feature>
<feature type="compositionally biased region" description="Pro residues" evidence="6">
    <location>
        <begin position="1029"/>
        <end position="1078"/>
    </location>
</feature>